<organism evidence="2 3">
    <name type="scientific">Friedmanniomyces endolithicus</name>
    <dbReference type="NCBI Taxonomy" id="329885"/>
    <lineage>
        <taxon>Eukaryota</taxon>
        <taxon>Fungi</taxon>
        <taxon>Dikarya</taxon>
        <taxon>Ascomycota</taxon>
        <taxon>Pezizomycotina</taxon>
        <taxon>Dothideomycetes</taxon>
        <taxon>Dothideomycetidae</taxon>
        <taxon>Mycosphaerellales</taxon>
        <taxon>Teratosphaeriaceae</taxon>
        <taxon>Friedmanniomyces</taxon>
    </lineage>
</organism>
<sequence length="147" mass="16361">MAHWTSTRLNDSQDAGSVREWTTNDTTASSPAPYTPKRSSIPSVARDFSLEDLVNGTVAHQPLAESLNDYPTLGYEPIACNADLEPRYSPTHFDDDYIGQRRRSPDEGLIHDMSNTPPTTTLAYEPIPCNADLEPRHSPTHSDDDYI</sequence>
<feature type="compositionally biased region" description="Basic and acidic residues" evidence="1">
    <location>
        <begin position="92"/>
        <end position="110"/>
    </location>
</feature>
<dbReference type="OrthoDB" id="10454076at2759"/>
<feature type="compositionally biased region" description="Basic and acidic residues" evidence="1">
    <location>
        <begin position="133"/>
        <end position="147"/>
    </location>
</feature>
<protein>
    <submittedName>
        <fullName evidence="2">Uncharacterized protein</fullName>
    </submittedName>
</protein>
<gene>
    <name evidence="2" type="ORF">B0A54_17420</name>
</gene>
<evidence type="ECO:0000313" key="2">
    <source>
        <dbReference type="EMBL" id="TKA25936.1"/>
    </source>
</evidence>
<comment type="caution">
    <text evidence="2">The sequence shown here is derived from an EMBL/GenBank/DDBJ whole genome shotgun (WGS) entry which is preliminary data.</text>
</comment>
<dbReference type="AlphaFoldDB" id="A0A4U0TVB2"/>
<feature type="region of interest" description="Disordered" evidence="1">
    <location>
        <begin position="1"/>
        <end position="40"/>
    </location>
</feature>
<proteinExistence type="predicted"/>
<name>A0A4U0TVB2_9PEZI</name>
<reference evidence="2 3" key="1">
    <citation type="submission" date="2017-03" db="EMBL/GenBank/DDBJ databases">
        <title>Genomes of endolithic fungi from Antarctica.</title>
        <authorList>
            <person name="Coleine C."/>
            <person name="Masonjones S."/>
            <person name="Stajich J.E."/>
        </authorList>
    </citation>
    <scope>NUCLEOTIDE SEQUENCE [LARGE SCALE GENOMIC DNA]</scope>
    <source>
        <strain evidence="2 3">CCFEE 5311</strain>
    </source>
</reference>
<evidence type="ECO:0000256" key="1">
    <source>
        <dbReference type="SAM" id="MobiDB-lite"/>
    </source>
</evidence>
<feature type="region of interest" description="Disordered" evidence="1">
    <location>
        <begin position="84"/>
        <end position="147"/>
    </location>
</feature>
<dbReference type="EMBL" id="NAJP01000147">
    <property type="protein sequence ID" value="TKA25936.1"/>
    <property type="molecule type" value="Genomic_DNA"/>
</dbReference>
<accession>A0A4U0TVB2</accession>
<dbReference type="Proteomes" id="UP000310066">
    <property type="component" value="Unassembled WGS sequence"/>
</dbReference>
<evidence type="ECO:0000313" key="3">
    <source>
        <dbReference type="Proteomes" id="UP000310066"/>
    </source>
</evidence>
<feature type="non-terminal residue" evidence="2">
    <location>
        <position position="147"/>
    </location>
</feature>
<feature type="compositionally biased region" description="Polar residues" evidence="1">
    <location>
        <begin position="113"/>
        <end position="122"/>
    </location>
</feature>